<dbReference type="SUPFAM" id="SSF52317">
    <property type="entry name" value="Class I glutamine amidotransferase-like"/>
    <property type="match status" value="1"/>
</dbReference>
<dbReference type="STRING" id="1472767.AOX59_03540"/>
<gene>
    <name evidence="1" type="ORF">AOX59_03540</name>
</gene>
<accession>A0A0U3WD85</accession>
<dbReference type="PANTHER" id="PTHR43235">
    <property type="entry name" value="GLUTAMINE AMIDOTRANSFERASE PB2B2.05-RELATED"/>
    <property type="match status" value="1"/>
</dbReference>
<dbReference type="GO" id="GO:0033969">
    <property type="term" value="F:gamma-glutamyl-gamma-aminobutyrate hydrolase activity"/>
    <property type="evidence" value="ECO:0007669"/>
    <property type="project" value="TreeGrafter"/>
</dbReference>
<evidence type="ECO:0000313" key="1">
    <source>
        <dbReference type="EMBL" id="ALX47759.1"/>
    </source>
</evidence>
<dbReference type="InterPro" id="IPR011697">
    <property type="entry name" value="Peptidase_C26"/>
</dbReference>
<dbReference type="GO" id="GO:0005829">
    <property type="term" value="C:cytosol"/>
    <property type="evidence" value="ECO:0007669"/>
    <property type="project" value="TreeGrafter"/>
</dbReference>
<sequence>MALGGTVIQDIETKIPQAISHYQQAERHDATHDIQIEENCRLYDIFNKSSIRVNSINHQAIDKLGSSLKTAAAAPDGIIAAVEAVDQSSSLFMGVQWNPEEMASEDPYMQGFFKTFIYECSNKDITVD</sequence>
<name>A0A0U3WD85_9BACI</name>
<dbReference type="InterPro" id="IPR044668">
    <property type="entry name" value="PuuD-like"/>
</dbReference>
<keyword evidence="2" id="KW-1185">Reference proteome</keyword>
<dbReference type="KEGG" id="lao:AOX59_03540"/>
<dbReference type="InterPro" id="IPR029062">
    <property type="entry name" value="Class_I_gatase-like"/>
</dbReference>
<evidence type="ECO:0008006" key="3">
    <source>
        <dbReference type="Google" id="ProtNLM"/>
    </source>
</evidence>
<dbReference type="PANTHER" id="PTHR43235:SF1">
    <property type="entry name" value="GLUTAMINE AMIDOTRANSFERASE PB2B2.05-RELATED"/>
    <property type="match status" value="1"/>
</dbReference>
<reference evidence="1 2" key="1">
    <citation type="submission" date="2016-01" db="EMBL/GenBank/DDBJ databases">
        <title>Complete genome sequence of strain Lentibacillus amyloliquefaciens LAM0015T isolated from saline sediment.</title>
        <authorList>
            <person name="Wang J.-L."/>
            <person name="He M.-X."/>
        </authorList>
    </citation>
    <scope>NUCLEOTIDE SEQUENCE [LARGE SCALE GENOMIC DNA]</scope>
    <source>
        <strain evidence="1 2">LAM0015</strain>
    </source>
</reference>
<evidence type="ECO:0000313" key="2">
    <source>
        <dbReference type="Proteomes" id="UP000050331"/>
    </source>
</evidence>
<dbReference type="GO" id="GO:0006598">
    <property type="term" value="P:polyamine catabolic process"/>
    <property type="evidence" value="ECO:0007669"/>
    <property type="project" value="TreeGrafter"/>
</dbReference>
<dbReference type="Proteomes" id="UP000050331">
    <property type="component" value="Chromosome"/>
</dbReference>
<dbReference type="AlphaFoldDB" id="A0A0U3WD85"/>
<proteinExistence type="predicted"/>
<dbReference type="Pfam" id="PF07722">
    <property type="entry name" value="Peptidase_C26"/>
    <property type="match status" value="1"/>
</dbReference>
<dbReference type="EMBL" id="CP013862">
    <property type="protein sequence ID" value="ALX47759.1"/>
    <property type="molecule type" value="Genomic_DNA"/>
</dbReference>
<organism evidence="1 2">
    <name type="scientific">Lentibacillus amyloliquefaciens</name>
    <dbReference type="NCBI Taxonomy" id="1472767"/>
    <lineage>
        <taxon>Bacteria</taxon>
        <taxon>Bacillati</taxon>
        <taxon>Bacillota</taxon>
        <taxon>Bacilli</taxon>
        <taxon>Bacillales</taxon>
        <taxon>Bacillaceae</taxon>
        <taxon>Lentibacillus</taxon>
    </lineage>
</organism>
<protein>
    <recommendedName>
        <fullName evidence="3">Gamma-glutamyl-gamma-aminobutyrate hydrolase</fullName>
    </recommendedName>
</protein>
<dbReference type="Gene3D" id="3.40.50.880">
    <property type="match status" value="1"/>
</dbReference>